<dbReference type="Gene3D" id="1.10.10.10">
    <property type="entry name" value="Winged helix-like DNA-binding domain superfamily/Winged helix DNA-binding domain"/>
    <property type="match status" value="1"/>
</dbReference>
<dbReference type="PRINTS" id="PR00726">
    <property type="entry name" value="LEXASERPTASE"/>
</dbReference>
<dbReference type="InterPro" id="IPR039418">
    <property type="entry name" value="LexA-like"/>
</dbReference>
<dbReference type="InterPro" id="IPR036388">
    <property type="entry name" value="WH-like_DNA-bd_sf"/>
</dbReference>
<dbReference type="Gene3D" id="2.10.109.10">
    <property type="entry name" value="Umud Fragment, subunit A"/>
    <property type="match status" value="1"/>
</dbReference>
<comment type="catalytic activity">
    <reaction evidence="12">
        <text>Hydrolysis of Ala-|-Gly bond in repressor LexA.</text>
        <dbReference type="EC" id="3.4.21.88"/>
    </reaction>
</comment>
<evidence type="ECO:0000313" key="16">
    <source>
        <dbReference type="EMBL" id="OGM32798.1"/>
    </source>
</evidence>
<dbReference type="SUPFAM" id="SSF51306">
    <property type="entry name" value="LexA/Signal peptidase"/>
    <property type="match status" value="1"/>
</dbReference>
<dbReference type="AlphaFoldDB" id="A0A1F7Z1F7"/>
<dbReference type="Proteomes" id="UP000178870">
    <property type="component" value="Unassembled WGS sequence"/>
</dbReference>
<gene>
    <name evidence="12" type="primary">lexA</name>
    <name evidence="16" type="ORF">A2803_05620</name>
</gene>
<dbReference type="InterPro" id="IPR050077">
    <property type="entry name" value="LexA_repressor"/>
</dbReference>
<dbReference type="InterPro" id="IPR006197">
    <property type="entry name" value="Peptidase_S24_LexA"/>
</dbReference>
<dbReference type="EC" id="3.4.21.88" evidence="12"/>
<dbReference type="InterPro" id="IPR036390">
    <property type="entry name" value="WH_DNA-bd_sf"/>
</dbReference>
<evidence type="ECO:0000256" key="6">
    <source>
        <dbReference type="ARBA" id="ARBA00022813"/>
    </source>
</evidence>
<dbReference type="GO" id="GO:0006260">
    <property type="term" value="P:DNA replication"/>
    <property type="evidence" value="ECO:0007669"/>
    <property type="project" value="UniProtKB-UniRule"/>
</dbReference>
<feature type="active site" description="For autocatalytic cleavage activity" evidence="12">
    <location>
        <position position="166"/>
    </location>
</feature>
<sequence length="208" mass="23361">MAPILYRRQRQIVDFIQQYIQANSTAPTLRQIADAIGVSSLATVHEHLASLQYKGIIKRKSGKNRSIELVDKTLDFHMEKAVEVPILGFIAAGKPIEPYTDPHAKIFIGPAFISSKKRVYVLQVRGESMIEEQIRDGDYVVVEETEEARNGQIVVALLDNGMATLKRFFKEATRIRLEPANATMAPIFVKNVTIQGKVVGLIRKYHST</sequence>
<protein>
    <recommendedName>
        <fullName evidence="12">LexA repressor</fullName>
        <ecNumber evidence="12">3.4.21.88</ecNumber>
    </recommendedName>
</protein>
<comment type="function">
    <text evidence="12">Represses a number of genes involved in the response to DNA damage (SOS response), including recA and lexA. In the presence of single-stranded DNA, RecA interacts with LexA causing an autocatalytic cleavage which disrupts the DNA-binding part of LexA, leading to derepression of the SOS regulon and eventually DNA repair.</text>
</comment>
<evidence type="ECO:0000256" key="9">
    <source>
        <dbReference type="ARBA" id="ARBA00023163"/>
    </source>
</evidence>
<evidence type="ECO:0000256" key="11">
    <source>
        <dbReference type="ARBA" id="ARBA00023236"/>
    </source>
</evidence>
<dbReference type="InterPro" id="IPR006199">
    <property type="entry name" value="LexA_DNA-bd_dom"/>
</dbReference>
<dbReference type="NCBIfam" id="TIGR00498">
    <property type="entry name" value="lexA"/>
    <property type="match status" value="1"/>
</dbReference>
<dbReference type="InterPro" id="IPR015927">
    <property type="entry name" value="Peptidase_S24_S26A/B/C"/>
</dbReference>
<evidence type="ECO:0000256" key="10">
    <source>
        <dbReference type="ARBA" id="ARBA00023204"/>
    </source>
</evidence>
<dbReference type="SUPFAM" id="SSF46785">
    <property type="entry name" value="Winged helix' DNA-binding domain"/>
    <property type="match status" value="1"/>
</dbReference>
<dbReference type="FunFam" id="2.10.109.10:FF:000001">
    <property type="entry name" value="LexA repressor"/>
    <property type="match status" value="1"/>
</dbReference>
<dbReference type="GO" id="GO:0045892">
    <property type="term" value="P:negative regulation of DNA-templated transcription"/>
    <property type="evidence" value="ECO:0007669"/>
    <property type="project" value="UniProtKB-UniRule"/>
</dbReference>
<feature type="active site" description="For autocatalytic cleavage activity" evidence="12">
    <location>
        <position position="128"/>
    </location>
</feature>
<dbReference type="GO" id="GO:0006508">
    <property type="term" value="P:proteolysis"/>
    <property type="evidence" value="ECO:0007669"/>
    <property type="project" value="InterPro"/>
</dbReference>
<dbReference type="InterPro" id="IPR036286">
    <property type="entry name" value="LexA/Signal_pep-like_sf"/>
</dbReference>
<name>A0A1F7Z1F7_9BACT</name>
<dbReference type="HAMAP" id="MF_00015">
    <property type="entry name" value="LexA"/>
    <property type="match status" value="1"/>
</dbReference>
<keyword evidence="5 12" id="KW-0378">Hydrolase</keyword>
<evidence type="ECO:0000256" key="2">
    <source>
        <dbReference type="ARBA" id="ARBA00022491"/>
    </source>
</evidence>
<feature type="DNA-binding region" description="H-T-H motif" evidence="12">
    <location>
        <begin position="29"/>
        <end position="49"/>
    </location>
</feature>
<dbReference type="PANTHER" id="PTHR33516:SF2">
    <property type="entry name" value="LEXA REPRESSOR-RELATED"/>
    <property type="match status" value="1"/>
</dbReference>
<comment type="caution">
    <text evidence="16">The sequence shown here is derived from an EMBL/GenBank/DDBJ whole genome shotgun (WGS) entry which is preliminary data.</text>
</comment>
<comment type="subunit">
    <text evidence="12">Homodimer.</text>
</comment>
<feature type="domain" description="Peptidase S24/S26A/S26B/S26C" evidence="14">
    <location>
        <begin position="85"/>
        <end position="199"/>
    </location>
</feature>
<dbReference type="InterPro" id="IPR006200">
    <property type="entry name" value="LexA"/>
</dbReference>
<evidence type="ECO:0000256" key="5">
    <source>
        <dbReference type="ARBA" id="ARBA00022801"/>
    </source>
</evidence>
<accession>A0A1F7Z1F7</accession>
<keyword evidence="2 12" id="KW-0678">Repressor</keyword>
<evidence type="ECO:0000256" key="8">
    <source>
        <dbReference type="ARBA" id="ARBA00023125"/>
    </source>
</evidence>
<dbReference type="EMBL" id="MGGP01000012">
    <property type="protein sequence ID" value="OGM32798.1"/>
    <property type="molecule type" value="Genomic_DNA"/>
</dbReference>
<evidence type="ECO:0000256" key="12">
    <source>
        <dbReference type="HAMAP-Rule" id="MF_00015"/>
    </source>
</evidence>
<keyword evidence="8 12" id="KW-0238">DNA-binding</keyword>
<keyword evidence="10 12" id="KW-0234">DNA repair</keyword>
<dbReference type="Pfam" id="PF00717">
    <property type="entry name" value="Peptidase_S24"/>
    <property type="match status" value="1"/>
</dbReference>
<keyword evidence="4 12" id="KW-0227">DNA damage</keyword>
<reference evidence="16 17" key="1">
    <citation type="journal article" date="2016" name="Nat. Commun.">
        <title>Thousands of microbial genomes shed light on interconnected biogeochemical processes in an aquifer system.</title>
        <authorList>
            <person name="Anantharaman K."/>
            <person name="Brown C.T."/>
            <person name="Hug L.A."/>
            <person name="Sharon I."/>
            <person name="Castelle C.J."/>
            <person name="Probst A.J."/>
            <person name="Thomas B.C."/>
            <person name="Singh A."/>
            <person name="Wilkins M.J."/>
            <person name="Karaoz U."/>
            <person name="Brodie E.L."/>
            <person name="Williams K.H."/>
            <person name="Hubbard S.S."/>
            <person name="Banfield J.F."/>
        </authorList>
    </citation>
    <scope>NUCLEOTIDE SEQUENCE [LARGE SCALE GENOMIC DNA]</scope>
</reference>
<evidence type="ECO:0000313" key="17">
    <source>
        <dbReference type="Proteomes" id="UP000178870"/>
    </source>
</evidence>
<keyword evidence="3 12" id="KW-0235">DNA replication</keyword>
<evidence type="ECO:0000259" key="14">
    <source>
        <dbReference type="Pfam" id="PF00717"/>
    </source>
</evidence>
<organism evidence="16 17">
    <name type="scientific">Candidatus Woesebacteria bacterium RIFCSPHIGHO2_01_FULL_44_21</name>
    <dbReference type="NCBI Taxonomy" id="1802503"/>
    <lineage>
        <taxon>Bacteria</taxon>
        <taxon>Candidatus Woeseibacteriota</taxon>
    </lineage>
</organism>
<evidence type="ECO:0000256" key="7">
    <source>
        <dbReference type="ARBA" id="ARBA00023015"/>
    </source>
</evidence>
<dbReference type="GO" id="GO:0004252">
    <property type="term" value="F:serine-type endopeptidase activity"/>
    <property type="evidence" value="ECO:0007669"/>
    <property type="project" value="UniProtKB-UniRule"/>
</dbReference>
<comment type="similarity">
    <text evidence="1 12 13">Belongs to the peptidase S24 family.</text>
</comment>
<evidence type="ECO:0000256" key="13">
    <source>
        <dbReference type="RuleBase" id="RU003991"/>
    </source>
</evidence>
<keyword evidence="6 12" id="KW-0068">Autocatalytic cleavage</keyword>
<feature type="domain" description="LexA repressor DNA-binding" evidence="15">
    <location>
        <begin position="5"/>
        <end position="65"/>
    </location>
</feature>
<evidence type="ECO:0000259" key="15">
    <source>
        <dbReference type="Pfam" id="PF01726"/>
    </source>
</evidence>
<proteinExistence type="inferred from homology"/>
<dbReference type="Pfam" id="PF01726">
    <property type="entry name" value="LexA_DNA_bind"/>
    <property type="match status" value="1"/>
</dbReference>
<dbReference type="GO" id="GO:0006281">
    <property type="term" value="P:DNA repair"/>
    <property type="evidence" value="ECO:0007669"/>
    <property type="project" value="UniProtKB-UniRule"/>
</dbReference>
<evidence type="ECO:0000256" key="4">
    <source>
        <dbReference type="ARBA" id="ARBA00022763"/>
    </source>
</evidence>
<keyword evidence="7 12" id="KW-0805">Transcription regulation</keyword>
<evidence type="ECO:0000256" key="3">
    <source>
        <dbReference type="ARBA" id="ARBA00022705"/>
    </source>
</evidence>
<keyword evidence="9 12" id="KW-0804">Transcription</keyword>
<keyword evidence="11 12" id="KW-0742">SOS response</keyword>
<feature type="site" description="Cleavage; by autolysis" evidence="12">
    <location>
        <begin position="92"/>
        <end position="93"/>
    </location>
</feature>
<dbReference type="CDD" id="cd06529">
    <property type="entry name" value="S24_LexA-like"/>
    <property type="match status" value="1"/>
</dbReference>
<dbReference type="GO" id="GO:0009432">
    <property type="term" value="P:SOS response"/>
    <property type="evidence" value="ECO:0007669"/>
    <property type="project" value="UniProtKB-UniRule"/>
</dbReference>
<dbReference type="GO" id="GO:0003677">
    <property type="term" value="F:DNA binding"/>
    <property type="evidence" value="ECO:0007669"/>
    <property type="project" value="UniProtKB-UniRule"/>
</dbReference>
<dbReference type="PANTHER" id="PTHR33516">
    <property type="entry name" value="LEXA REPRESSOR"/>
    <property type="match status" value="1"/>
</dbReference>
<evidence type="ECO:0000256" key="1">
    <source>
        <dbReference type="ARBA" id="ARBA00007484"/>
    </source>
</evidence>